<dbReference type="InterPro" id="IPR036742">
    <property type="entry name" value="ATP_synth_F1_esu_sf_mt"/>
</dbReference>
<proteinExistence type="evidence at transcript level"/>
<organism evidence="2">
    <name type="scientific">Karlodinium veneficum</name>
    <name type="common">Dinoflagellate</name>
    <name type="synonym">Karlodinium micrum</name>
    <dbReference type="NCBI Taxonomy" id="407301"/>
    <lineage>
        <taxon>Eukaryota</taxon>
        <taxon>Sar</taxon>
        <taxon>Alveolata</taxon>
        <taxon>Dinophyceae</taxon>
        <taxon>Gymnodiniales</taxon>
        <taxon>Kareniaceae</taxon>
        <taxon>Karlodinium</taxon>
    </lineage>
</organism>
<dbReference type="AlphaFoldDB" id="F2WQ49"/>
<dbReference type="GO" id="GO:0046933">
    <property type="term" value="F:proton-transporting ATP synthase activity, rotational mechanism"/>
    <property type="evidence" value="ECO:0007669"/>
    <property type="project" value="InterPro"/>
</dbReference>
<accession>F2WQ49</accession>
<dbReference type="EMBL" id="HQ199266">
    <property type="protein sequence ID" value="ADV91194.1"/>
    <property type="molecule type" value="mRNA"/>
</dbReference>
<dbReference type="GO" id="GO:0005743">
    <property type="term" value="C:mitochondrial inner membrane"/>
    <property type="evidence" value="ECO:0007669"/>
    <property type="project" value="InterPro"/>
</dbReference>
<comment type="similarity">
    <text evidence="1">Belongs to the eukaryotic ATPase epsilon family.</text>
</comment>
<dbReference type="GO" id="GO:0042776">
    <property type="term" value="P:proton motive force-driven mitochondrial ATP synthesis"/>
    <property type="evidence" value="ECO:0007669"/>
    <property type="project" value="TreeGrafter"/>
</dbReference>
<protein>
    <submittedName>
        <fullName evidence="2">Mitochondrial ATP synthase F1 epsilon subunit-like protein 1</fullName>
    </submittedName>
</protein>
<dbReference type="InterPro" id="IPR006721">
    <property type="entry name" value="ATP_synth_F1_esu_mt"/>
</dbReference>
<dbReference type="SUPFAM" id="SSF48690">
    <property type="entry name" value="Epsilon subunit of mitochondrial F1F0-ATP synthase"/>
    <property type="match status" value="1"/>
</dbReference>
<sequence>MWRAAGVSYLRYSNEMASILRQCLKEPYREAALKRDVTNITEKIWSNGLVTSKAKIEEVGKGFEAQGGDAKK</sequence>
<name>F2WQ49_KARVE</name>
<dbReference type="Gene3D" id="1.10.1620.20">
    <property type="entry name" value="ATP synthase, F1 complex, epsilon subunit superfamily, mitochondrial"/>
    <property type="match status" value="1"/>
</dbReference>
<evidence type="ECO:0000313" key="2">
    <source>
        <dbReference type="EMBL" id="ADV91194.1"/>
    </source>
</evidence>
<dbReference type="Pfam" id="PF04627">
    <property type="entry name" value="ATP-synt_Eps"/>
    <property type="match status" value="1"/>
</dbReference>
<dbReference type="PANTHER" id="PTHR12448">
    <property type="entry name" value="ATP SYNTHASE EPSILON CHAIN, MITOCHONDRIAL"/>
    <property type="match status" value="1"/>
</dbReference>
<dbReference type="CDD" id="cd12153">
    <property type="entry name" value="F1-ATPase_epsilon"/>
    <property type="match status" value="1"/>
</dbReference>
<reference evidence="2" key="1">
    <citation type="journal article" date="2011" name="J. Mol. Biol.">
        <title>Analysis of dinoflagellate mitochondrial protein sorting signals indicates a highly stable protein targeting system across eukaryotic diversity.</title>
        <authorList>
            <person name="Danne J.C."/>
            <person name="Waller R.F."/>
        </authorList>
    </citation>
    <scope>NUCLEOTIDE SEQUENCE</scope>
</reference>
<dbReference type="PANTHER" id="PTHR12448:SF0">
    <property type="entry name" value="ATP SYNTHASE SUBUNIT EPSILON, MITOCHONDRIAL"/>
    <property type="match status" value="1"/>
</dbReference>
<evidence type="ECO:0000256" key="1">
    <source>
        <dbReference type="ARBA" id="ARBA00009502"/>
    </source>
</evidence>
<dbReference type="GO" id="GO:0045259">
    <property type="term" value="C:proton-transporting ATP synthase complex"/>
    <property type="evidence" value="ECO:0007669"/>
    <property type="project" value="InterPro"/>
</dbReference>